<accession>A0A5E4MCM1</accession>
<dbReference type="GO" id="GO:0003964">
    <property type="term" value="F:RNA-directed DNA polymerase activity"/>
    <property type="evidence" value="ECO:0007669"/>
    <property type="project" value="UniProtKB-KW"/>
</dbReference>
<proteinExistence type="predicted"/>
<keyword evidence="3" id="KW-1185">Reference proteome</keyword>
<dbReference type="InterPro" id="IPR043502">
    <property type="entry name" value="DNA/RNA_pol_sf"/>
</dbReference>
<sequence>MAKNSIIREQLLRFLEELSSIFECKKGLRQGDTLSLVLLNLALKKVVRDIPNLKEMELISPYTLFAYADDIILLGESRNDVEENVRKLIKSSCNIGLVINENKTKYMVMNRNATVKDNLHIERLTFEQVGYFKYLGVNINEKNNMKLG</sequence>
<dbReference type="SUPFAM" id="SSF56672">
    <property type="entry name" value="DNA/RNA polymerases"/>
    <property type="match status" value="1"/>
</dbReference>
<dbReference type="EMBL" id="CABPRJ010000478">
    <property type="protein sequence ID" value="VVC28138.1"/>
    <property type="molecule type" value="Genomic_DNA"/>
</dbReference>
<evidence type="ECO:0000313" key="3">
    <source>
        <dbReference type="Proteomes" id="UP000325440"/>
    </source>
</evidence>
<organism evidence="2 3">
    <name type="scientific">Cinara cedri</name>
    <dbReference type="NCBI Taxonomy" id="506608"/>
    <lineage>
        <taxon>Eukaryota</taxon>
        <taxon>Metazoa</taxon>
        <taxon>Ecdysozoa</taxon>
        <taxon>Arthropoda</taxon>
        <taxon>Hexapoda</taxon>
        <taxon>Insecta</taxon>
        <taxon>Pterygota</taxon>
        <taxon>Neoptera</taxon>
        <taxon>Paraneoptera</taxon>
        <taxon>Hemiptera</taxon>
        <taxon>Sternorrhyncha</taxon>
        <taxon>Aphidomorpha</taxon>
        <taxon>Aphidoidea</taxon>
        <taxon>Aphididae</taxon>
        <taxon>Lachninae</taxon>
        <taxon>Cinara</taxon>
    </lineage>
</organism>
<keyword evidence="2" id="KW-0695">RNA-directed DNA polymerase</keyword>
<dbReference type="InterPro" id="IPR043128">
    <property type="entry name" value="Rev_trsase/Diguanyl_cyclase"/>
</dbReference>
<feature type="domain" description="Reverse transcriptase" evidence="1">
    <location>
        <begin position="1"/>
        <end position="139"/>
    </location>
</feature>
<dbReference type="OrthoDB" id="6620939at2759"/>
<dbReference type="Pfam" id="PF00078">
    <property type="entry name" value="RVT_1"/>
    <property type="match status" value="1"/>
</dbReference>
<dbReference type="PANTHER" id="PTHR47027">
    <property type="entry name" value="REVERSE TRANSCRIPTASE DOMAIN-CONTAINING PROTEIN"/>
    <property type="match status" value="1"/>
</dbReference>
<keyword evidence="2" id="KW-0548">Nucleotidyltransferase</keyword>
<protein>
    <submittedName>
        <fullName evidence="2">Reverse transcriptase domain</fullName>
    </submittedName>
</protein>
<keyword evidence="2" id="KW-0808">Transferase</keyword>
<dbReference type="Proteomes" id="UP000325440">
    <property type="component" value="Unassembled WGS sequence"/>
</dbReference>
<dbReference type="AlphaFoldDB" id="A0A5E4MCM1"/>
<evidence type="ECO:0000259" key="1">
    <source>
        <dbReference type="PROSITE" id="PS50878"/>
    </source>
</evidence>
<reference evidence="2 3" key="1">
    <citation type="submission" date="2019-08" db="EMBL/GenBank/DDBJ databases">
        <authorList>
            <person name="Alioto T."/>
            <person name="Alioto T."/>
            <person name="Gomez Garrido J."/>
        </authorList>
    </citation>
    <scope>NUCLEOTIDE SEQUENCE [LARGE SCALE GENOMIC DNA]</scope>
</reference>
<gene>
    <name evidence="2" type="ORF">CINCED_3A016005</name>
</gene>
<dbReference type="InterPro" id="IPR000477">
    <property type="entry name" value="RT_dom"/>
</dbReference>
<dbReference type="PANTHER" id="PTHR47027:SF29">
    <property type="entry name" value="C2H2-TYPE DOMAIN-CONTAINING PROTEIN"/>
    <property type="match status" value="1"/>
</dbReference>
<evidence type="ECO:0000313" key="2">
    <source>
        <dbReference type="EMBL" id="VVC28138.1"/>
    </source>
</evidence>
<name>A0A5E4MCM1_9HEMI</name>
<dbReference type="Gene3D" id="3.30.70.270">
    <property type="match status" value="1"/>
</dbReference>
<dbReference type="PROSITE" id="PS50878">
    <property type="entry name" value="RT_POL"/>
    <property type="match status" value="1"/>
</dbReference>